<feature type="active site" description="Charge relay system" evidence="7">
    <location>
        <position position="81"/>
    </location>
</feature>
<dbReference type="Gene3D" id="3.90.1300.10">
    <property type="entry name" value="Amidase signature (AS) domain"/>
    <property type="match status" value="1"/>
</dbReference>
<evidence type="ECO:0000256" key="2">
    <source>
        <dbReference type="ARBA" id="ARBA00022598"/>
    </source>
</evidence>
<keyword evidence="3 7" id="KW-0547">Nucleotide-binding</keyword>
<evidence type="ECO:0000256" key="5">
    <source>
        <dbReference type="ARBA" id="ARBA00022917"/>
    </source>
</evidence>
<keyword evidence="4 7" id="KW-0067">ATP-binding</keyword>
<evidence type="ECO:0000313" key="10">
    <source>
        <dbReference type="Proteomes" id="UP000034181"/>
    </source>
</evidence>
<dbReference type="GO" id="GO:0050567">
    <property type="term" value="F:glutaminyl-tRNA synthase (glutamine-hydrolyzing) activity"/>
    <property type="evidence" value="ECO:0007669"/>
    <property type="project" value="UniProtKB-UniRule"/>
</dbReference>
<organism evidence="9 10">
    <name type="scientific">Candidatus Woesebacteria bacterium GW2011_GWB1_38_5b</name>
    <dbReference type="NCBI Taxonomy" id="1618569"/>
    <lineage>
        <taxon>Bacteria</taxon>
        <taxon>Candidatus Woeseibacteriota</taxon>
    </lineage>
</organism>
<dbReference type="InterPro" id="IPR020556">
    <property type="entry name" value="Amidase_CS"/>
</dbReference>
<dbReference type="PANTHER" id="PTHR11895:SF151">
    <property type="entry name" value="GLUTAMYL-TRNA(GLN) AMIDOTRANSFERASE SUBUNIT A"/>
    <property type="match status" value="1"/>
</dbReference>
<evidence type="ECO:0000313" key="9">
    <source>
        <dbReference type="EMBL" id="KKQ75326.1"/>
    </source>
</evidence>
<dbReference type="GO" id="GO:0005524">
    <property type="term" value="F:ATP binding"/>
    <property type="evidence" value="ECO:0007669"/>
    <property type="project" value="UniProtKB-KW"/>
</dbReference>
<name>A0A0G0NDZ4_9BACT</name>
<dbReference type="EC" id="6.3.5.7" evidence="7"/>
<dbReference type="PROSITE" id="PS00571">
    <property type="entry name" value="AMIDASES"/>
    <property type="match status" value="1"/>
</dbReference>
<dbReference type="Proteomes" id="UP000034181">
    <property type="component" value="Unassembled WGS sequence"/>
</dbReference>
<reference evidence="9 10" key="1">
    <citation type="journal article" date="2015" name="Nature">
        <title>rRNA introns, odd ribosomes, and small enigmatic genomes across a large radiation of phyla.</title>
        <authorList>
            <person name="Brown C.T."/>
            <person name="Hug L.A."/>
            <person name="Thomas B.C."/>
            <person name="Sharon I."/>
            <person name="Castelle C.J."/>
            <person name="Singh A."/>
            <person name="Wilkins M.J."/>
            <person name="Williams K.H."/>
            <person name="Banfield J.F."/>
        </authorList>
    </citation>
    <scope>NUCLEOTIDE SEQUENCE [LARGE SCALE GENOMIC DNA]</scope>
</reference>
<evidence type="ECO:0000256" key="6">
    <source>
        <dbReference type="ARBA" id="ARBA00047407"/>
    </source>
</evidence>
<keyword evidence="9" id="KW-0808">Transferase</keyword>
<evidence type="ECO:0000256" key="7">
    <source>
        <dbReference type="HAMAP-Rule" id="MF_00120"/>
    </source>
</evidence>
<dbReference type="EMBL" id="LBUZ01000013">
    <property type="protein sequence ID" value="KKQ75326.1"/>
    <property type="molecule type" value="Genomic_DNA"/>
</dbReference>
<evidence type="ECO:0000256" key="4">
    <source>
        <dbReference type="ARBA" id="ARBA00022840"/>
    </source>
</evidence>
<feature type="active site" description="Charge relay system" evidence="7">
    <location>
        <position position="156"/>
    </location>
</feature>
<keyword evidence="2 7" id="KW-0436">Ligase</keyword>
<comment type="similarity">
    <text evidence="1 7">Belongs to the amidase family. GatA subfamily.</text>
</comment>
<evidence type="ECO:0000259" key="8">
    <source>
        <dbReference type="Pfam" id="PF01425"/>
    </source>
</evidence>
<dbReference type="NCBIfam" id="TIGR00132">
    <property type="entry name" value="gatA"/>
    <property type="match status" value="1"/>
</dbReference>
<dbReference type="PATRIC" id="fig|1618569.3.peg.379"/>
<dbReference type="Pfam" id="PF01425">
    <property type="entry name" value="Amidase"/>
    <property type="match status" value="1"/>
</dbReference>
<comment type="subunit">
    <text evidence="7">Heterotrimer of A, B and C subunits.</text>
</comment>
<proteinExistence type="inferred from homology"/>
<dbReference type="InterPro" id="IPR036928">
    <property type="entry name" value="AS_sf"/>
</dbReference>
<dbReference type="GO" id="GO:0006412">
    <property type="term" value="P:translation"/>
    <property type="evidence" value="ECO:0007669"/>
    <property type="project" value="UniProtKB-UniRule"/>
</dbReference>
<keyword evidence="5 7" id="KW-0648">Protein biosynthesis</keyword>
<dbReference type="HAMAP" id="MF_00120">
    <property type="entry name" value="GatA"/>
    <property type="match status" value="1"/>
</dbReference>
<protein>
    <recommendedName>
        <fullName evidence="7">Glutamyl-tRNA(Gln) amidotransferase subunit A</fullName>
        <shortName evidence="7">Glu-ADT subunit A</shortName>
        <ecNumber evidence="7">6.3.5.7</ecNumber>
    </recommendedName>
</protein>
<gene>
    <name evidence="7" type="primary">gatA</name>
    <name evidence="9" type="ORF">US96_C0013G0020</name>
</gene>
<dbReference type="GO" id="GO:0016740">
    <property type="term" value="F:transferase activity"/>
    <property type="evidence" value="ECO:0007669"/>
    <property type="project" value="UniProtKB-KW"/>
</dbReference>
<dbReference type="SUPFAM" id="SSF75304">
    <property type="entry name" value="Amidase signature (AS) enzymes"/>
    <property type="match status" value="1"/>
</dbReference>
<feature type="active site" description="Acyl-ester intermediate" evidence="7">
    <location>
        <position position="180"/>
    </location>
</feature>
<comment type="function">
    <text evidence="7">Allows the formation of correctly charged Gln-tRNA(Gln) through the transamidation of misacylated Glu-tRNA(Gln) in organisms which lack glutaminyl-tRNA synthetase. The reaction takes place in the presence of glutamine and ATP through an activated gamma-phospho-Glu-tRNA(Gln).</text>
</comment>
<sequence>MLSKLNIKQAKEGLRKKEFSSVELTRACLDRIKQTDEKLNVFVTLTEKEAIEQAKKADSDLALQGETLEAKLLLGIPIAIKDNFSTLGIRTTASAKVLDDYIPPFDSTVVKKLKEAGAVILGKTNMDAWAHGSSTEASDYGSTRNPWNIKHLPGGSSGGSAASIAANQCIGAIGSETAGSIRQPASWCGVVGLKPTYGRVSRFGVVAMGSSFDSPGSITKTVYDSALILEVLAGNDEMDATTTPKVVPSYTQALTYKKSDFIIGVSDEYFIDGIDPEVEEKVKEAIVKLEKMGAKLKKIKLFDPKYAIDVYTIIQRSEVSSNLARYDGIRYGNDRSFFADEAKRRIMFGTHALSSGYYDQYYNKASKVRSVIIEDFKKAFEKVDVIIAPTSPSLALPVGATKDQAMFGELSDVLVEPSSIAGLSGINLPVGLSDSSLPIGMQIIGPQFAEEKVLQIAYLYEQGTQTEEWRKREPEL</sequence>
<evidence type="ECO:0000256" key="3">
    <source>
        <dbReference type="ARBA" id="ARBA00022741"/>
    </source>
</evidence>
<accession>A0A0G0NDZ4</accession>
<feature type="domain" description="Amidase" evidence="8">
    <location>
        <begin position="23"/>
        <end position="454"/>
    </location>
</feature>
<dbReference type="InterPro" id="IPR023631">
    <property type="entry name" value="Amidase_dom"/>
</dbReference>
<comment type="catalytic activity">
    <reaction evidence="6 7">
        <text>L-glutamyl-tRNA(Gln) + L-glutamine + ATP + H2O = L-glutaminyl-tRNA(Gln) + L-glutamate + ADP + phosphate + H(+)</text>
        <dbReference type="Rhea" id="RHEA:17521"/>
        <dbReference type="Rhea" id="RHEA-COMP:9681"/>
        <dbReference type="Rhea" id="RHEA-COMP:9684"/>
        <dbReference type="ChEBI" id="CHEBI:15377"/>
        <dbReference type="ChEBI" id="CHEBI:15378"/>
        <dbReference type="ChEBI" id="CHEBI:29985"/>
        <dbReference type="ChEBI" id="CHEBI:30616"/>
        <dbReference type="ChEBI" id="CHEBI:43474"/>
        <dbReference type="ChEBI" id="CHEBI:58359"/>
        <dbReference type="ChEBI" id="CHEBI:78520"/>
        <dbReference type="ChEBI" id="CHEBI:78521"/>
        <dbReference type="ChEBI" id="CHEBI:456216"/>
        <dbReference type="EC" id="6.3.5.7"/>
    </reaction>
</comment>
<dbReference type="GO" id="GO:0030956">
    <property type="term" value="C:glutamyl-tRNA(Gln) amidotransferase complex"/>
    <property type="evidence" value="ECO:0007669"/>
    <property type="project" value="InterPro"/>
</dbReference>
<comment type="caution">
    <text evidence="9">The sequence shown here is derived from an EMBL/GenBank/DDBJ whole genome shotgun (WGS) entry which is preliminary data.</text>
</comment>
<dbReference type="InterPro" id="IPR004412">
    <property type="entry name" value="GatA"/>
</dbReference>
<dbReference type="AlphaFoldDB" id="A0A0G0NDZ4"/>
<dbReference type="InterPro" id="IPR000120">
    <property type="entry name" value="Amidase"/>
</dbReference>
<dbReference type="PANTHER" id="PTHR11895">
    <property type="entry name" value="TRANSAMIDASE"/>
    <property type="match status" value="1"/>
</dbReference>
<evidence type="ECO:0000256" key="1">
    <source>
        <dbReference type="ARBA" id="ARBA00008069"/>
    </source>
</evidence>